<feature type="coiled-coil region" evidence="6">
    <location>
        <begin position="129"/>
        <end position="156"/>
    </location>
</feature>
<evidence type="ECO:0000256" key="4">
    <source>
        <dbReference type="ARBA" id="ARBA00023012"/>
    </source>
</evidence>
<evidence type="ECO:0000259" key="10">
    <source>
        <dbReference type="PROSITE" id="PS50113"/>
    </source>
</evidence>
<dbReference type="InterPro" id="IPR036097">
    <property type="entry name" value="HisK_dim/P_sf"/>
</dbReference>
<dbReference type="AlphaFoldDB" id="A0A937FT95"/>
<dbReference type="InterPro" id="IPR003661">
    <property type="entry name" value="HisK_dim/P_dom"/>
</dbReference>
<dbReference type="CDD" id="cd16922">
    <property type="entry name" value="HATPase_EvgS-ArcB-TorS-like"/>
    <property type="match status" value="1"/>
</dbReference>
<comment type="caution">
    <text evidence="11">The sequence shown here is derived from an EMBL/GenBank/DDBJ whole genome shotgun (WGS) entry which is preliminary data.</text>
</comment>
<dbReference type="SMART" id="SM00086">
    <property type="entry name" value="PAC"/>
    <property type="match status" value="3"/>
</dbReference>
<dbReference type="InterPro" id="IPR000700">
    <property type="entry name" value="PAS-assoc_C"/>
</dbReference>
<keyword evidence="3 5" id="KW-0597">Phosphoprotein</keyword>
<dbReference type="InterPro" id="IPR005467">
    <property type="entry name" value="His_kinase_dom"/>
</dbReference>
<dbReference type="Pfam" id="PF00512">
    <property type="entry name" value="HisKA"/>
    <property type="match status" value="1"/>
</dbReference>
<keyword evidence="12" id="KW-1185">Reference proteome</keyword>
<dbReference type="Gene3D" id="3.30.450.20">
    <property type="entry name" value="PAS domain"/>
    <property type="match status" value="3"/>
</dbReference>
<feature type="domain" description="PAC" evidence="10">
    <location>
        <begin position="222"/>
        <end position="274"/>
    </location>
</feature>
<dbReference type="PROSITE" id="PS50109">
    <property type="entry name" value="HIS_KIN"/>
    <property type="match status" value="1"/>
</dbReference>
<dbReference type="InterPro" id="IPR036890">
    <property type="entry name" value="HATPase_C_sf"/>
</dbReference>
<gene>
    <name evidence="11" type="ORF">JMN32_03435</name>
</gene>
<dbReference type="InterPro" id="IPR035965">
    <property type="entry name" value="PAS-like_dom_sf"/>
</dbReference>
<dbReference type="SMART" id="SM00448">
    <property type="entry name" value="REC"/>
    <property type="match status" value="1"/>
</dbReference>
<dbReference type="PROSITE" id="PS50110">
    <property type="entry name" value="RESPONSE_REGULATORY"/>
    <property type="match status" value="1"/>
</dbReference>
<evidence type="ECO:0000259" key="9">
    <source>
        <dbReference type="PROSITE" id="PS50112"/>
    </source>
</evidence>
<proteinExistence type="predicted"/>
<dbReference type="InterPro" id="IPR013655">
    <property type="entry name" value="PAS_fold_3"/>
</dbReference>
<dbReference type="PROSITE" id="PS50112">
    <property type="entry name" value="PAS"/>
    <property type="match status" value="1"/>
</dbReference>
<dbReference type="EC" id="2.7.13.3" evidence="2"/>
<evidence type="ECO:0000256" key="6">
    <source>
        <dbReference type="SAM" id="Coils"/>
    </source>
</evidence>
<dbReference type="InterPro" id="IPR001610">
    <property type="entry name" value="PAC"/>
</dbReference>
<dbReference type="Pfam" id="PF13426">
    <property type="entry name" value="PAS_9"/>
    <property type="match status" value="1"/>
</dbReference>
<dbReference type="InterPro" id="IPR011006">
    <property type="entry name" value="CheY-like_superfamily"/>
</dbReference>
<evidence type="ECO:0000256" key="3">
    <source>
        <dbReference type="ARBA" id="ARBA00022553"/>
    </source>
</evidence>
<evidence type="ECO:0000256" key="1">
    <source>
        <dbReference type="ARBA" id="ARBA00000085"/>
    </source>
</evidence>
<dbReference type="RefSeq" id="WP_202854895.1">
    <property type="nucleotide sequence ID" value="NZ_JAEUGD010000005.1"/>
</dbReference>
<dbReference type="PANTHER" id="PTHR45339:SF1">
    <property type="entry name" value="HYBRID SIGNAL TRANSDUCTION HISTIDINE KINASE J"/>
    <property type="match status" value="1"/>
</dbReference>
<keyword evidence="4" id="KW-0902">Two-component regulatory system</keyword>
<evidence type="ECO:0000256" key="5">
    <source>
        <dbReference type="PROSITE-ProRule" id="PRU00169"/>
    </source>
</evidence>
<dbReference type="FunFam" id="3.30.565.10:FF:000010">
    <property type="entry name" value="Sensor histidine kinase RcsC"/>
    <property type="match status" value="1"/>
</dbReference>
<dbReference type="Pfam" id="PF02518">
    <property type="entry name" value="HATPase_c"/>
    <property type="match status" value="1"/>
</dbReference>
<dbReference type="EMBL" id="JAEUGD010000005">
    <property type="protein sequence ID" value="MBL6445345.1"/>
    <property type="molecule type" value="Genomic_DNA"/>
</dbReference>
<dbReference type="InterPro" id="IPR003594">
    <property type="entry name" value="HATPase_dom"/>
</dbReference>
<evidence type="ECO:0000313" key="11">
    <source>
        <dbReference type="EMBL" id="MBL6445345.1"/>
    </source>
</evidence>
<dbReference type="Pfam" id="PF08447">
    <property type="entry name" value="PAS_3"/>
    <property type="match status" value="1"/>
</dbReference>
<protein>
    <recommendedName>
        <fullName evidence="2">histidine kinase</fullName>
        <ecNumber evidence="2">2.7.13.3</ecNumber>
    </recommendedName>
</protein>
<dbReference type="InterPro" id="IPR001789">
    <property type="entry name" value="Sig_transdc_resp-reg_receiver"/>
</dbReference>
<name>A0A937FT95_9BACT</name>
<dbReference type="CDD" id="cd17546">
    <property type="entry name" value="REC_hyHK_CKI1_RcsC-like"/>
    <property type="match status" value="1"/>
</dbReference>
<dbReference type="SUPFAM" id="SSF55874">
    <property type="entry name" value="ATPase domain of HSP90 chaperone/DNA topoisomerase II/histidine kinase"/>
    <property type="match status" value="1"/>
</dbReference>
<keyword evidence="6" id="KW-0175">Coiled coil</keyword>
<comment type="catalytic activity">
    <reaction evidence="1">
        <text>ATP + protein L-histidine = ADP + protein N-phospho-L-histidine.</text>
        <dbReference type="EC" id="2.7.13.3"/>
    </reaction>
</comment>
<dbReference type="Pfam" id="PF00072">
    <property type="entry name" value="Response_reg"/>
    <property type="match status" value="1"/>
</dbReference>
<feature type="domain" description="PAS" evidence="9">
    <location>
        <begin position="14"/>
        <end position="58"/>
    </location>
</feature>
<dbReference type="SUPFAM" id="SSF47384">
    <property type="entry name" value="Homodimeric domain of signal transducing histidine kinase"/>
    <property type="match status" value="1"/>
</dbReference>
<dbReference type="PANTHER" id="PTHR45339">
    <property type="entry name" value="HYBRID SIGNAL TRANSDUCTION HISTIDINE KINASE J"/>
    <property type="match status" value="1"/>
</dbReference>
<feature type="modified residue" description="4-aspartylphosphate" evidence="5">
    <location>
        <position position="714"/>
    </location>
</feature>
<evidence type="ECO:0000259" key="8">
    <source>
        <dbReference type="PROSITE" id="PS50110"/>
    </source>
</evidence>
<dbReference type="NCBIfam" id="TIGR00229">
    <property type="entry name" value="sensory_box"/>
    <property type="match status" value="1"/>
</dbReference>
<dbReference type="Gene3D" id="3.40.50.2300">
    <property type="match status" value="1"/>
</dbReference>
<organism evidence="11 12">
    <name type="scientific">Fulvivirga marina</name>
    <dbReference type="NCBI Taxonomy" id="2494733"/>
    <lineage>
        <taxon>Bacteria</taxon>
        <taxon>Pseudomonadati</taxon>
        <taxon>Bacteroidota</taxon>
        <taxon>Cytophagia</taxon>
        <taxon>Cytophagales</taxon>
        <taxon>Fulvivirgaceae</taxon>
        <taxon>Fulvivirga</taxon>
    </lineage>
</organism>
<evidence type="ECO:0000259" key="7">
    <source>
        <dbReference type="PROSITE" id="PS50109"/>
    </source>
</evidence>
<dbReference type="PROSITE" id="PS50113">
    <property type="entry name" value="PAC"/>
    <property type="match status" value="2"/>
</dbReference>
<dbReference type="GO" id="GO:0000155">
    <property type="term" value="F:phosphorelay sensor kinase activity"/>
    <property type="evidence" value="ECO:0007669"/>
    <property type="project" value="InterPro"/>
</dbReference>
<sequence>MNKGFKPSEKNLDEFQRYKYAIDQHSIVAITDKQGRITEVNDKFCQLSQYSREELIGQDHRIINSGHHTKEFFKDLYKTIHSGRVWKGEIKNRAKDGSFYWVATTITPLFNNEGDITSFIAVRTEITENKRIEKALSDSERKLQNANQQFKIATSAANIGIWERDLILNKTYLDKISCSLHGIKNKDSMKLSDKSWYDFIHPEDILRVRKNYEELLRSKNQFEINYRVIRKDQSLKYIKSYGIVERDEKGVALRMIGALIDETKQRQTEKILLEREENYRRENKLLEESQAVAKLGGWELDIETGNLYWTTETYRIHDTSPEEFNPTVDAGVGYFLPESKRIISEALEVAMSEGKGYDLILETYTTKGRKITVRTTCKVTFVDNKPAKLGGIFQDISDQVLKEDELKNAKEKAEENDRLKSAFLANMRHEIRTPLNAVIGFSKQLVNPETTETERKEFGRYVINGANQLLSLIEDITSFSLLETNQVHVNESEVNINQLLRDLEVQFKPEAETRGLNINLANALPDYESVINTDNSKLSRIITNLLSNALKFTHKGEIKFGYTVKETNLIFFVEDTGIGISPENKAKVFDSFQQADGSIRRTYGGTGLGLSICKGLIEVIGGKIWVESTLGKGSTFYFSIPFKQVVQTKELFANEELNSGIPTILIAEDQFINFHYLKVIFQKRFECDILHAANGEEAVKLFKSNPKIDLVLMDISMPIMDGFDAANLINQLNSEVPIIAQTGYDIESNEKYSPDIFSGYISKPIDQEKLFAKISIHVSID</sequence>
<dbReference type="SMART" id="SM00388">
    <property type="entry name" value="HisKA"/>
    <property type="match status" value="1"/>
</dbReference>
<dbReference type="Gene3D" id="3.30.565.10">
    <property type="entry name" value="Histidine kinase-like ATPase, C-terminal domain"/>
    <property type="match status" value="1"/>
</dbReference>
<evidence type="ECO:0000313" key="12">
    <source>
        <dbReference type="Proteomes" id="UP000614216"/>
    </source>
</evidence>
<feature type="domain" description="Response regulatory" evidence="8">
    <location>
        <begin position="663"/>
        <end position="778"/>
    </location>
</feature>
<evidence type="ECO:0000256" key="2">
    <source>
        <dbReference type="ARBA" id="ARBA00012438"/>
    </source>
</evidence>
<dbReference type="Gene3D" id="1.10.287.130">
    <property type="match status" value="1"/>
</dbReference>
<reference evidence="11" key="1">
    <citation type="submission" date="2021-01" db="EMBL/GenBank/DDBJ databases">
        <title>Fulvivirga kasyanovii gen. nov., sp nov., a novel member of the phylum Bacteroidetes isolated from seawater in a mussel farm.</title>
        <authorList>
            <person name="Zhao L.-H."/>
            <person name="Wang Z.-J."/>
        </authorList>
    </citation>
    <scope>NUCLEOTIDE SEQUENCE</scope>
    <source>
        <strain evidence="11">29W222</strain>
    </source>
</reference>
<dbReference type="PRINTS" id="PR00344">
    <property type="entry name" value="BCTRLSENSOR"/>
</dbReference>
<dbReference type="SMART" id="SM00387">
    <property type="entry name" value="HATPase_c"/>
    <property type="match status" value="1"/>
</dbReference>
<dbReference type="CDD" id="cd00130">
    <property type="entry name" value="PAS"/>
    <property type="match status" value="2"/>
</dbReference>
<dbReference type="InterPro" id="IPR004358">
    <property type="entry name" value="Sig_transdc_His_kin-like_C"/>
</dbReference>
<dbReference type="SUPFAM" id="SSF52172">
    <property type="entry name" value="CheY-like"/>
    <property type="match status" value="1"/>
</dbReference>
<dbReference type="SUPFAM" id="SSF55785">
    <property type="entry name" value="PYP-like sensor domain (PAS domain)"/>
    <property type="match status" value="3"/>
</dbReference>
<dbReference type="Proteomes" id="UP000614216">
    <property type="component" value="Unassembled WGS sequence"/>
</dbReference>
<dbReference type="InterPro" id="IPR000014">
    <property type="entry name" value="PAS"/>
</dbReference>
<feature type="domain" description="PAC" evidence="10">
    <location>
        <begin position="86"/>
        <end position="138"/>
    </location>
</feature>
<dbReference type="SMART" id="SM00091">
    <property type="entry name" value="PAS"/>
    <property type="match status" value="2"/>
</dbReference>
<dbReference type="CDD" id="cd00082">
    <property type="entry name" value="HisKA"/>
    <property type="match status" value="1"/>
</dbReference>
<feature type="domain" description="Histidine kinase" evidence="7">
    <location>
        <begin position="426"/>
        <end position="644"/>
    </location>
</feature>
<accession>A0A937FT95</accession>